<gene>
    <name evidence="1" type="ORF">CEXT_498041</name>
</gene>
<accession>A0AAV4M3V5</accession>
<dbReference type="AlphaFoldDB" id="A0AAV4M3V5"/>
<evidence type="ECO:0000313" key="2">
    <source>
        <dbReference type="Proteomes" id="UP001054945"/>
    </source>
</evidence>
<evidence type="ECO:0000313" key="1">
    <source>
        <dbReference type="EMBL" id="GIX66648.1"/>
    </source>
</evidence>
<keyword evidence="2" id="KW-1185">Reference proteome</keyword>
<proteinExistence type="predicted"/>
<dbReference type="Proteomes" id="UP001054945">
    <property type="component" value="Unassembled WGS sequence"/>
</dbReference>
<comment type="caution">
    <text evidence="1">The sequence shown here is derived from an EMBL/GenBank/DDBJ whole genome shotgun (WGS) entry which is preliminary data.</text>
</comment>
<name>A0AAV4M3V5_CAEEX</name>
<dbReference type="EMBL" id="BPLR01019330">
    <property type="protein sequence ID" value="GIX66648.1"/>
    <property type="molecule type" value="Genomic_DNA"/>
</dbReference>
<protein>
    <submittedName>
        <fullName evidence="1">Uncharacterized protein</fullName>
    </submittedName>
</protein>
<reference evidence="1 2" key="1">
    <citation type="submission" date="2021-06" db="EMBL/GenBank/DDBJ databases">
        <title>Caerostris extrusa draft genome.</title>
        <authorList>
            <person name="Kono N."/>
            <person name="Arakawa K."/>
        </authorList>
    </citation>
    <scope>NUCLEOTIDE SEQUENCE [LARGE SCALE GENOMIC DNA]</scope>
</reference>
<organism evidence="1 2">
    <name type="scientific">Caerostris extrusa</name>
    <name type="common">Bark spider</name>
    <name type="synonym">Caerostris bankana</name>
    <dbReference type="NCBI Taxonomy" id="172846"/>
    <lineage>
        <taxon>Eukaryota</taxon>
        <taxon>Metazoa</taxon>
        <taxon>Ecdysozoa</taxon>
        <taxon>Arthropoda</taxon>
        <taxon>Chelicerata</taxon>
        <taxon>Arachnida</taxon>
        <taxon>Araneae</taxon>
        <taxon>Araneomorphae</taxon>
        <taxon>Entelegynae</taxon>
        <taxon>Araneoidea</taxon>
        <taxon>Araneidae</taxon>
        <taxon>Caerostris</taxon>
    </lineage>
</organism>
<sequence length="79" mass="8572">MTRGLSASNGGQTIVNRWVDSRSRAFYLGQMGTRANHHLLPTVSVVNGHPFDVRKTTTLGSGIAFNYLRSSSSRGLGLH</sequence>